<feature type="domain" description="BTB" evidence="4">
    <location>
        <begin position="1413"/>
        <end position="1487"/>
    </location>
</feature>
<reference evidence="6" key="1">
    <citation type="submission" date="2024-02" db="UniProtKB">
        <authorList>
            <consortium name="WormBaseParasite"/>
        </authorList>
    </citation>
    <scope>IDENTIFICATION</scope>
</reference>
<dbReference type="SUPFAM" id="SSF54695">
    <property type="entry name" value="POZ domain"/>
    <property type="match status" value="1"/>
</dbReference>
<dbReference type="InterPro" id="IPR027417">
    <property type="entry name" value="P-loop_NTPase"/>
</dbReference>
<dbReference type="InterPro" id="IPR000210">
    <property type="entry name" value="BTB/POZ_dom"/>
</dbReference>
<feature type="region of interest" description="Disordered" evidence="3">
    <location>
        <begin position="2177"/>
        <end position="2207"/>
    </location>
</feature>
<dbReference type="Pfam" id="PF26017">
    <property type="entry name" value="BACK_BTBD8"/>
    <property type="match status" value="1"/>
</dbReference>
<dbReference type="WBParaSite" id="TCONS_00006443.p1">
    <property type="protein sequence ID" value="TCONS_00006443.p1"/>
    <property type="gene ID" value="XLOC_004589"/>
</dbReference>
<feature type="region of interest" description="Disordered" evidence="3">
    <location>
        <begin position="1559"/>
        <end position="1580"/>
    </location>
</feature>
<dbReference type="InterPro" id="IPR036961">
    <property type="entry name" value="Kinesin_motor_dom_sf"/>
</dbReference>
<evidence type="ECO:0000256" key="3">
    <source>
        <dbReference type="SAM" id="MobiDB-lite"/>
    </source>
</evidence>
<evidence type="ECO:0000256" key="2">
    <source>
        <dbReference type="ARBA" id="ARBA00022840"/>
    </source>
</evidence>
<sequence>MKEETNLYSEIKKKKKISIDDGRRRQTEGNDLSIPPSTIKMIENAGDPDIPIKSINIPKLQIYAKISDYNLKNEKIEIIKEKSDIDFGFNFTSNSGAVIHSNCAFNYVFKPEDTIKKIAPTILAPLYQLLFNGFNGSLIYMGSLGNDKTQFLYQNTIKPNYGFFLHTLQWAFSLLTTYLKSNSLLSTDVYIKISALHFSQRNNTITDLMSIFTENFESKKDSECSYISVYDNISDIYENDDDIDRICKEMKKTETLKEVHIPTLEDGIHYFKKIIEFQQLGDDDTQRTEHTFYFINLYRKQKQSKNKEKKFQENEECSIIKSTLTLIDMGLGERKSKGDPTIITMPGISNILQLIFQGHKHLLTRNSLFTSLLQKYLKTPKNKTVTILTNFSPGDRVNDQANLFHLFCKLFKITNGSKNNSNNKNITLNESNFKNKNNDEDTFKNTQKSENLSEYSGGETVIYLGEEVISKGSLLGSSENSKTIKGSNSDNSKKSIKNKIISSTNAIPIDFPPTIEKQMLAGYGNINFTNELKNLNNVKVKKVGTIKQLKDTVIETVFGEEYISKEKEHMIWKWMKDNQDDFNTKNIIFENFYAEMEKEKKLRKDDASKTDSGIQCDDNEIDHEQMKIWITGRYLEDITEVDEEISCKSNLISRKSKTCLEIGKSMPREALAEKTILKNEGCSVDKILSPLRKLKDSTFKNENDLSQLSLEDISLNENENSDDDIECESIPDDDLEKAMEASLSLSSIKSHEILCRMNKNVRNSLINNPIPEEKSIDITNCSTQPSDSTTPSDTAFYRKASYLEMYAEEKLNEILVKEEAENKKKKQNIIGKKIKNVLSENILKCCDKNGTTSTISKNSDIFIYESSSNDNTYSKKTFPILGNNCNCTDSMYPINGSTNKGLKLLTSPTALKCCFSPMVNSETSVTSGEFSKQPSPENDKEQIIEGAFIKESKIPVISEEDRQKIKEQLVSFNKKQKSLTNILHSRQHSSLPITPLKKLSLQSPLKRIEEAENKIKSQGGDTIPTSSTTLLMTFPSKDNINNCPETRNSRSNSINIVEGFENEYFTKTYKKSIGKGKDRNPQEIYSSSCNNTLKRFSKHSLSSNNNRKNSNLPILMNSKLPPSPYSKITSAKMVNYNNGTVSSSGHGSEEAEVSTIFKCFSNGISSENNLSPVFSKTPNICISGSKGKNRESFSASSGYESADYQNIHYNLKNLNLKQLKRTSISNNIFIDCYANETIKMIKDEQEILKKELKEAQQRIQIFGSPEEEEMSLSDEKIFDDVDKDTIIQTLLTENKVLRKRILAARNHYLKNVDLLHFVTFEINCDLKLSSISIRLVSKISFLLTVHSRVFIDSMRKLFIKNFDGYLSLQRSYLFMRSAIVVEQYQFEREQIQKRLAIFLKNKMTSLIDDMETADLLLIAADGKKLAVHKCILRARAPGFFHKHIEPNIKILPKDQQRKNSDNIMEVAIDDIDSYGLEFFIKSVYTEEEISRFPPNDEDVLILKKNKNNQSKDDDTRNNDKYLSLKIPNDSLENSPLENDNKVNEETIEDFEKIRNENSITPLTSSTPSVTSRKSKIDTNDNHYTPIMTSFRKLGESQQNLDMMSSSMATSGYSEYSMMEQPTNLMTGSYDEGQGKFIRINNEESSDNGIINEVMCTSSTEHNSSTSPNKVKGIFNMFIGLGGEAKSEFNSTSNLSSVHNVRNKTIMSRRLSVTSLNSLNSLDLTPVGESSLTLQYDQKTTCKLAQELLQMYLNQEDTDVVVKTANGDLYAHKCILSITCTFFKRALKKSNIIELKVFSKSSVDFLLSFLYGGLTTIPEDIDIFELISLATHLDVPELGNVVSLHFKAYRCHYFHRPCSICVSAIFDALPQFAEIKCLNSLYEEAMDWQAKHFGRIWKGRVFLYLNERYQRECLEYLIQKIDQECVIDVLLSCEKLQISLPRSKLPQAAEIVKLLVNEVIEYCIEFICTSFDLLLESQSFINHGKGLALNLSLLEDLFPSLIHSLSSETAVRSFKVLGKLLNEIENQPKIEDKGLIKSLSLNEFNPRFINLCRRLYELIDKHLLHYAASVIKSDAYNLLSIEEQNRIQESGIFIEMKKPKAAPPRLSSFDKTYRRSSSVGTALENTIDSMSKKKISIKEKKPLSEHVIEESMDEREREKSMLLMMTKAKKEKEISQMEEGIEEEKKKVTPISTPEKKHGNPKSLNTSPIIRKSRSTSRNKINKGIIDSKSFDLDREATQIIMTVKQNKAVGIKNSGDAGIPAASIKETTSKPQNAVKPIVKDIPLAKTIQHPQIKNFKNYSKYSTNLLKHTQGDDNNTTILKSTSKSESVDTSTPKVLSQSTKRSLTTKVTSGTGLKKKIVDEEGLTKVPTIIKNSRTLPTKETKRVLTKKTNLSIKN</sequence>
<evidence type="ECO:0000313" key="6">
    <source>
        <dbReference type="WBParaSite" id="TCONS_00006443.p1"/>
    </source>
</evidence>
<feature type="compositionally biased region" description="Low complexity" evidence="3">
    <location>
        <begin position="1099"/>
        <end position="1112"/>
    </location>
</feature>
<feature type="compositionally biased region" description="Basic and acidic residues" evidence="3">
    <location>
        <begin position="1509"/>
        <end position="1519"/>
    </location>
</feature>
<feature type="domain" description="BTB" evidence="4">
    <location>
        <begin position="1757"/>
        <end position="1818"/>
    </location>
</feature>
<evidence type="ECO:0000259" key="4">
    <source>
        <dbReference type="PROSITE" id="PS50097"/>
    </source>
</evidence>
<dbReference type="Gene3D" id="3.30.710.10">
    <property type="entry name" value="Potassium Channel Kv1.1, Chain A"/>
    <property type="match status" value="2"/>
</dbReference>
<feature type="region of interest" description="Disordered" evidence="3">
    <location>
        <begin position="2312"/>
        <end position="2352"/>
    </location>
</feature>
<evidence type="ECO:0000256" key="1">
    <source>
        <dbReference type="ARBA" id="ARBA00022741"/>
    </source>
</evidence>
<dbReference type="PANTHER" id="PTHR22427">
    <property type="entry name" value="GH15728P"/>
    <property type="match status" value="1"/>
</dbReference>
<dbReference type="InterPro" id="IPR011333">
    <property type="entry name" value="SKP1/BTB/POZ_sf"/>
</dbReference>
<dbReference type="SMART" id="SM00225">
    <property type="entry name" value="BTB"/>
    <property type="match status" value="2"/>
</dbReference>
<name>A0AAF5D3Q4_STRER</name>
<feature type="region of interest" description="Disordered" evidence="3">
    <location>
        <begin position="1096"/>
        <end position="1119"/>
    </location>
</feature>
<dbReference type="Proteomes" id="UP000035681">
    <property type="component" value="Unplaced"/>
</dbReference>
<feature type="region of interest" description="Disordered" evidence="3">
    <location>
        <begin position="1502"/>
        <end position="1538"/>
    </location>
</feature>
<dbReference type="Pfam" id="PF00651">
    <property type="entry name" value="BTB"/>
    <property type="match status" value="1"/>
</dbReference>
<dbReference type="Gene3D" id="3.40.850.10">
    <property type="entry name" value="Kinesin motor domain"/>
    <property type="match status" value="1"/>
</dbReference>
<organism evidence="5 6">
    <name type="scientific">Strongyloides stercoralis</name>
    <name type="common">Threadworm</name>
    <dbReference type="NCBI Taxonomy" id="6248"/>
    <lineage>
        <taxon>Eukaryota</taxon>
        <taxon>Metazoa</taxon>
        <taxon>Ecdysozoa</taxon>
        <taxon>Nematoda</taxon>
        <taxon>Chromadorea</taxon>
        <taxon>Rhabditida</taxon>
        <taxon>Tylenchina</taxon>
        <taxon>Panagrolaimomorpha</taxon>
        <taxon>Strongyloidoidea</taxon>
        <taxon>Strongyloididae</taxon>
        <taxon>Strongyloides</taxon>
    </lineage>
</organism>
<keyword evidence="2" id="KW-0067">ATP-binding</keyword>
<dbReference type="AlphaFoldDB" id="A0AAF5D3Q4"/>
<keyword evidence="5" id="KW-1185">Reference proteome</keyword>
<feature type="compositionally biased region" description="Low complexity" evidence="3">
    <location>
        <begin position="422"/>
        <end position="432"/>
    </location>
</feature>
<dbReference type="SUPFAM" id="SSF52540">
    <property type="entry name" value="P-loop containing nucleoside triphosphate hydrolases"/>
    <property type="match status" value="1"/>
</dbReference>
<dbReference type="PROSITE" id="PS50097">
    <property type="entry name" value="BTB"/>
    <property type="match status" value="2"/>
</dbReference>
<evidence type="ECO:0000313" key="5">
    <source>
        <dbReference type="Proteomes" id="UP000035681"/>
    </source>
</evidence>
<feature type="compositionally biased region" description="Low complexity" evidence="3">
    <location>
        <begin position="1559"/>
        <end position="1571"/>
    </location>
</feature>
<dbReference type="PANTHER" id="PTHR22427:SF7">
    <property type="entry name" value="GH15728P"/>
    <property type="match status" value="1"/>
</dbReference>
<dbReference type="InterPro" id="IPR043225">
    <property type="entry name" value="BACK_BTBD8"/>
</dbReference>
<dbReference type="CDD" id="cd18186">
    <property type="entry name" value="BTB_POZ_ZBTB_KLHL-like"/>
    <property type="match status" value="1"/>
</dbReference>
<protein>
    <submittedName>
        <fullName evidence="6">Kinesin motor domain-containing protein</fullName>
    </submittedName>
</protein>
<keyword evidence="1" id="KW-0547">Nucleotide-binding</keyword>
<proteinExistence type="predicted"/>
<accession>A0AAF5D3Q4</accession>
<feature type="region of interest" description="Disordered" evidence="3">
    <location>
        <begin position="422"/>
        <end position="445"/>
    </location>
</feature>
<dbReference type="GO" id="GO:0005524">
    <property type="term" value="F:ATP binding"/>
    <property type="evidence" value="ECO:0007669"/>
    <property type="project" value="UniProtKB-KW"/>
</dbReference>